<evidence type="ECO:0000256" key="1">
    <source>
        <dbReference type="SAM" id="MobiDB-lite"/>
    </source>
</evidence>
<accession>R1FZY8</accession>
<dbReference type="PATRIC" id="fig|1292037.4.peg.5571"/>
<dbReference type="Proteomes" id="UP000014139">
    <property type="component" value="Unassembled WGS sequence"/>
</dbReference>
<feature type="region of interest" description="Disordered" evidence="1">
    <location>
        <begin position="36"/>
        <end position="56"/>
    </location>
</feature>
<dbReference type="EMBL" id="AOUO01000467">
    <property type="protein sequence ID" value="EOD64888.1"/>
    <property type="molecule type" value="Genomic_DNA"/>
</dbReference>
<dbReference type="AlphaFoldDB" id="R1FZY8"/>
<dbReference type="OrthoDB" id="7273451at2"/>
<evidence type="ECO:0000313" key="3">
    <source>
        <dbReference type="EMBL" id="EOD64888.1"/>
    </source>
</evidence>
<dbReference type="InterPro" id="IPR029063">
    <property type="entry name" value="SAM-dependent_MTases_sf"/>
</dbReference>
<name>R1FZY8_9PSEU</name>
<dbReference type="SUPFAM" id="SSF53335">
    <property type="entry name" value="S-adenosyl-L-methionine-dependent methyltransferases"/>
    <property type="match status" value="1"/>
</dbReference>
<organism evidence="3 4">
    <name type="scientific">Amycolatopsis vancoresmycina DSM 44592</name>
    <dbReference type="NCBI Taxonomy" id="1292037"/>
    <lineage>
        <taxon>Bacteria</taxon>
        <taxon>Bacillati</taxon>
        <taxon>Actinomycetota</taxon>
        <taxon>Actinomycetes</taxon>
        <taxon>Pseudonocardiales</taxon>
        <taxon>Pseudonocardiaceae</taxon>
        <taxon>Amycolatopsis</taxon>
    </lineage>
</organism>
<dbReference type="InterPro" id="IPR041698">
    <property type="entry name" value="Methyltransf_25"/>
</dbReference>
<reference evidence="3 4" key="1">
    <citation type="submission" date="2013-02" db="EMBL/GenBank/DDBJ databases">
        <title>Draft genome sequence of Amycolatopsis vancoresmycina strain DSM 44592T.</title>
        <authorList>
            <person name="Kumar S."/>
            <person name="Kaur N."/>
            <person name="Kaur C."/>
            <person name="Raghava G.P.S."/>
            <person name="Mayilraj S."/>
        </authorList>
    </citation>
    <scope>NUCLEOTIDE SEQUENCE [LARGE SCALE GENOMIC DNA]</scope>
    <source>
        <strain evidence="3 4">DSM 44592</strain>
    </source>
</reference>
<protein>
    <submittedName>
        <fullName evidence="3">Trans-aconitate methyltransferase-related protein</fullName>
    </submittedName>
</protein>
<evidence type="ECO:0000259" key="2">
    <source>
        <dbReference type="Pfam" id="PF13649"/>
    </source>
</evidence>
<keyword evidence="3" id="KW-0489">Methyltransferase</keyword>
<sequence>MTAFAPDWLYLREPADAAARATELVDPLRDFLAETAGVQPPHPAREGSAPRTPRGGFVVRDLGCGTGSLGRWLAARLPGTQHWILHDHDRDLLSRAQASLPETALDGSPVDVVAEQRDITALRAADLAGTSLVTASALLDLLTRAEITALATAVVEAGCAALLMLSVTGKVALSPADPLDPALAAAFNAHQRRVTEDGRRLLGPNAVDVAATAFSRLGATVVRADSAWRLGPDQAELQRQWLEGWVGAAVEQLPQLRPVADGYLQRRLEMAAAGELHAVIHHGDLLVLPPSLEVAA</sequence>
<dbReference type="GO" id="GO:0032259">
    <property type="term" value="P:methylation"/>
    <property type="evidence" value="ECO:0007669"/>
    <property type="project" value="UniProtKB-KW"/>
</dbReference>
<comment type="caution">
    <text evidence="3">The sequence shown here is derived from an EMBL/GenBank/DDBJ whole genome shotgun (WGS) entry which is preliminary data.</text>
</comment>
<evidence type="ECO:0000313" key="4">
    <source>
        <dbReference type="Proteomes" id="UP000014139"/>
    </source>
</evidence>
<keyword evidence="3" id="KW-0808">Transferase</keyword>
<dbReference type="Pfam" id="PF13649">
    <property type="entry name" value="Methyltransf_25"/>
    <property type="match status" value="1"/>
</dbReference>
<dbReference type="GO" id="GO:0008168">
    <property type="term" value="F:methyltransferase activity"/>
    <property type="evidence" value="ECO:0007669"/>
    <property type="project" value="UniProtKB-KW"/>
</dbReference>
<feature type="domain" description="Methyltransferase" evidence="2">
    <location>
        <begin position="60"/>
        <end position="152"/>
    </location>
</feature>
<gene>
    <name evidence="3" type="ORF">H480_29586</name>
</gene>
<proteinExistence type="predicted"/>
<dbReference type="Gene3D" id="3.40.50.150">
    <property type="entry name" value="Vaccinia Virus protein VP39"/>
    <property type="match status" value="1"/>
</dbReference>
<dbReference type="eggNOG" id="COG4106">
    <property type="taxonomic scope" value="Bacteria"/>
</dbReference>
<dbReference type="RefSeq" id="WP_003105100.1">
    <property type="nucleotide sequence ID" value="NZ_AOUO01000467.1"/>
</dbReference>
<keyword evidence="4" id="KW-1185">Reference proteome</keyword>